<keyword evidence="1" id="KW-0812">Transmembrane</keyword>
<feature type="transmembrane region" description="Helical" evidence="1">
    <location>
        <begin position="43"/>
        <end position="62"/>
    </location>
</feature>
<dbReference type="EMBL" id="CP054698">
    <property type="protein sequence ID" value="QMS91433.1"/>
    <property type="molecule type" value="Genomic_DNA"/>
</dbReference>
<evidence type="ECO:0000313" key="3">
    <source>
        <dbReference type="EMBL" id="QMS91433.1"/>
    </source>
</evidence>
<dbReference type="AlphaFoldDB" id="A0A7D7LEH5"/>
<evidence type="ECO:0000256" key="1">
    <source>
        <dbReference type="SAM" id="Phobius"/>
    </source>
</evidence>
<evidence type="ECO:0000259" key="2">
    <source>
        <dbReference type="Pfam" id="PF13548"/>
    </source>
</evidence>
<keyword evidence="1" id="KW-1133">Transmembrane helix</keyword>
<dbReference type="Pfam" id="PF13548">
    <property type="entry name" value="DUF4126"/>
    <property type="match status" value="1"/>
</dbReference>
<organism evidence="3 4">
    <name type="scientific">Nostoc edaphicum CCNP1411</name>
    <dbReference type="NCBI Taxonomy" id="1472755"/>
    <lineage>
        <taxon>Bacteria</taxon>
        <taxon>Bacillati</taxon>
        <taxon>Cyanobacteriota</taxon>
        <taxon>Cyanophyceae</taxon>
        <taxon>Nostocales</taxon>
        <taxon>Nostocaceae</taxon>
        <taxon>Nostoc</taxon>
    </lineage>
</organism>
<keyword evidence="1" id="KW-0472">Membrane</keyword>
<evidence type="ECO:0000313" key="4">
    <source>
        <dbReference type="Proteomes" id="UP000514713"/>
    </source>
</evidence>
<feature type="transmembrane region" description="Helical" evidence="1">
    <location>
        <begin position="129"/>
        <end position="147"/>
    </location>
</feature>
<sequence length="183" mass="20100">MIEILATLSASAAAGMRIGIPLLIIGLLQGSNLWSQVPILSHISPPILLGCLTSWSLIELLVSKKLWGQRLLQLIELFMSPLVGAIMGLGVATATATPNWLIAIIGGLLALVLQLVQVGWFYRLRGLPLWAVFLQDTLCIALVLFAFDAPWQGGVIALILLWFAVRSAKQWYGWYNKGKRRRA</sequence>
<gene>
    <name evidence="3" type="ORF">HUN01_28975</name>
</gene>
<dbReference type="KEGG" id="ned:HUN01_28975"/>
<proteinExistence type="predicted"/>
<feature type="domain" description="DUF4126" evidence="2">
    <location>
        <begin position="4"/>
        <end position="169"/>
    </location>
</feature>
<dbReference type="RefSeq" id="WP_181929059.1">
    <property type="nucleotide sequence ID" value="NZ_CP054698.1"/>
</dbReference>
<feature type="transmembrane region" description="Helical" evidence="1">
    <location>
        <begin position="153"/>
        <end position="172"/>
    </location>
</feature>
<name>A0A7D7LEH5_9NOSO</name>
<accession>A0A7D7LEH5</accession>
<protein>
    <submittedName>
        <fullName evidence="3">DUF4126 domain-containing protein</fullName>
    </submittedName>
</protein>
<feature type="transmembrane region" description="Helical" evidence="1">
    <location>
        <begin position="74"/>
        <end position="94"/>
    </location>
</feature>
<dbReference type="InterPro" id="IPR025196">
    <property type="entry name" value="DUF4126"/>
</dbReference>
<reference evidence="4" key="1">
    <citation type="submission" date="2020-06" db="EMBL/GenBank/DDBJ databases">
        <title>Nostoc edaphicum CCNP1411 genome.</title>
        <authorList>
            <person name="Fidor A."/>
            <person name="Grabski M."/>
            <person name="Gawor J."/>
            <person name="Gromadka R."/>
            <person name="Wegrzyn G."/>
            <person name="Mazur-Marzec H."/>
        </authorList>
    </citation>
    <scope>NUCLEOTIDE SEQUENCE [LARGE SCALE GENOMIC DNA]</scope>
    <source>
        <strain evidence="4">CCNP1411</strain>
    </source>
</reference>
<feature type="transmembrane region" description="Helical" evidence="1">
    <location>
        <begin position="100"/>
        <end position="122"/>
    </location>
</feature>
<keyword evidence="4" id="KW-1185">Reference proteome</keyword>
<dbReference type="Proteomes" id="UP000514713">
    <property type="component" value="Chromosome"/>
</dbReference>